<keyword evidence="2" id="KW-1185">Reference proteome</keyword>
<evidence type="ECO:0000313" key="2">
    <source>
        <dbReference type="Proteomes" id="UP000291659"/>
    </source>
</evidence>
<dbReference type="InterPro" id="IPR010680">
    <property type="entry name" value="TraH_2"/>
</dbReference>
<evidence type="ECO:0000313" key="1">
    <source>
        <dbReference type="EMBL" id="TAX84426.1"/>
    </source>
</evidence>
<proteinExistence type="predicted"/>
<dbReference type="Proteomes" id="UP000291659">
    <property type="component" value="Unassembled WGS sequence"/>
</dbReference>
<reference evidence="1 2" key="1">
    <citation type="submission" date="2019-02" db="EMBL/GenBank/DDBJ databases">
        <title>The genomic architecture of introgression among sibling species of bacteria.</title>
        <authorList>
            <person name="Cavassim M.I.A."/>
            <person name="Moeskjaer S."/>
            <person name="Moslemi C."/>
            <person name="Fields B."/>
            <person name="Bachmann A."/>
            <person name="Vilhjalmsson B."/>
            <person name="Schierup M.H."/>
            <person name="Young J.P.W."/>
            <person name="Andersen S.U."/>
        </authorList>
    </citation>
    <scope>NUCLEOTIDE SEQUENCE [LARGE SCALE GENOMIC DNA]</scope>
    <source>
        <strain evidence="1 2">SM141A</strain>
    </source>
</reference>
<name>A0ABY1XGK7_9HYPH</name>
<sequence length="49" mass="5229">MKAPSVIDAIDVAFGDAISAWQSQYFEGRVVFAAPDPGGRYGPQAVMQL</sequence>
<accession>A0ABY1XGK7</accession>
<dbReference type="EMBL" id="SIOX01000001">
    <property type="protein sequence ID" value="TAX84426.1"/>
    <property type="molecule type" value="Genomic_DNA"/>
</dbReference>
<organism evidence="1 2">
    <name type="scientific">Rhizobium ruizarguesonis</name>
    <dbReference type="NCBI Taxonomy" id="2081791"/>
    <lineage>
        <taxon>Bacteria</taxon>
        <taxon>Pseudomonadati</taxon>
        <taxon>Pseudomonadota</taxon>
        <taxon>Alphaproteobacteria</taxon>
        <taxon>Hyphomicrobiales</taxon>
        <taxon>Rhizobiaceae</taxon>
        <taxon>Rhizobium/Agrobacterium group</taxon>
        <taxon>Rhizobium</taxon>
    </lineage>
</organism>
<gene>
    <name evidence="1" type="ORF">ELH98_15185</name>
</gene>
<protein>
    <submittedName>
        <fullName evidence="1">Uncharacterized protein</fullName>
    </submittedName>
</protein>
<dbReference type="Pfam" id="PF06871">
    <property type="entry name" value="TraH_2"/>
    <property type="match status" value="1"/>
</dbReference>
<comment type="caution">
    <text evidence="1">The sequence shown here is derived from an EMBL/GenBank/DDBJ whole genome shotgun (WGS) entry which is preliminary data.</text>
</comment>